<dbReference type="SUPFAM" id="SSF51905">
    <property type="entry name" value="FAD/NAD(P)-binding domain"/>
    <property type="match status" value="1"/>
</dbReference>
<dbReference type="PANTHER" id="PTHR13789">
    <property type="entry name" value="MONOOXYGENASE"/>
    <property type="match status" value="1"/>
</dbReference>
<gene>
    <name evidence="5" type="ORF">SLS62_006120</name>
</gene>
<evidence type="ECO:0000256" key="2">
    <source>
        <dbReference type="ARBA" id="ARBA00023002"/>
    </source>
</evidence>
<dbReference type="GO" id="GO:0004497">
    <property type="term" value="F:monooxygenase activity"/>
    <property type="evidence" value="ECO:0007669"/>
    <property type="project" value="UniProtKB-KW"/>
</dbReference>
<name>A0AAN9URZ2_9PEZI</name>
<dbReference type="InterPro" id="IPR050493">
    <property type="entry name" value="FAD-dep_Monooxygenase_BioMet"/>
</dbReference>
<dbReference type="PANTHER" id="PTHR13789:SF215">
    <property type="entry name" value="FAD-BINDING DOMAIN-CONTAINING PROTEIN-RELATED"/>
    <property type="match status" value="1"/>
</dbReference>
<evidence type="ECO:0000256" key="1">
    <source>
        <dbReference type="ARBA" id="ARBA00007992"/>
    </source>
</evidence>
<keyword evidence="3" id="KW-0503">Monooxygenase</keyword>
<keyword evidence="6" id="KW-1185">Reference proteome</keyword>
<dbReference type="Pfam" id="PF01266">
    <property type="entry name" value="DAO"/>
    <property type="match status" value="1"/>
</dbReference>
<dbReference type="Gene3D" id="3.50.50.60">
    <property type="entry name" value="FAD/NAD(P)-binding domain"/>
    <property type="match status" value="1"/>
</dbReference>
<reference evidence="5 6" key="1">
    <citation type="submission" date="2024-02" db="EMBL/GenBank/DDBJ databases">
        <title>De novo assembly and annotation of 12 fungi associated with fruit tree decline syndrome in Ontario, Canada.</title>
        <authorList>
            <person name="Sulman M."/>
            <person name="Ellouze W."/>
            <person name="Ilyukhin E."/>
        </authorList>
    </citation>
    <scope>NUCLEOTIDE SEQUENCE [LARGE SCALE GENOMIC DNA]</scope>
    <source>
        <strain evidence="5 6">M11/M66-122</strain>
    </source>
</reference>
<dbReference type="InterPro" id="IPR006076">
    <property type="entry name" value="FAD-dep_OxRdtase"/>
</dbReference>
<dbReference type="InterPro" id="IPR036188">
    <property type="entry name" value="FAD/NAD-bd_sf"/>
</dbReference>
<evidence type="ECO:0000259" key="4">
    <source>
        <dbReference type="Pfam" id="PF01266"/>
    </source>
</evidence>
<dbReference type="AlphaFoldDB" id="A0AAN9URZ2"/>
<comment type="similarity">
    <text evidence="1">Belongs to the paxM FAD-dependent monooxygenase family.</text>
</comment>
<keyword evidence="2" id="KW-0560">Oxidoreductase</keyword>
<protein>
    <recommendedName>
        <fullName evidence="4">FAD dependent oxidoreductase domain-containing protein</fullName>
    </recommendedName>
</protein>
<sequence length="235" mass="25299">MLRAVIVGGGIAGLSTAIALRRAGHAVVVYERTQLDNEVGAAINVPPNASRFLVGDWGLDPARSRFVRATRLTWHDPVTAAPLSGATLSHARNAERFGADLWLAHRVDLHASLRRLATEPGAGPGVPVVPYPGSKVVGYDPHVPSITLASGEVVEADVVIAADGVHSTASSFVLGYTNHPVTPSHYNYCYRFLIPASVLEADPKTRFWNEGTDGRTRIFADNEGQRRLVAYVCRE</sequence>
<evidence type="ECO:0000313" key="5">
    <source>
        <dbReference type="EMBL" id="KAK7751977.1"/>
    </source>
</evidence>
<dbReference type="Proteomes" id="UP001320420">
    <property type="component" value="Unassembled WGS sequence"/>
</dbReference>
<dbReference type="EMBL" id="JAKJXP020000043">
    <property type="protein sequence ID" value="KAK7751977.1"/>
    <property type="molecule type" value="Genomic_DNA"/>
</dbReference>
<feature type="domain" description="FAD dependent oxidoreductase" evidence="4">
    <location>
        <begin position="4"/>
        <end position="34"/>
    </location>
</feature>
<evidence type="ECO:0000313" key="6">
    <source>
        <dbReference type="Proteomes" id="UP001320420"/>
    </source>
</evidence>
<evidence type="ECO:0000256" key="3">
    <source>
        <dbReference type="ARBA" id="ARBA00023033"/>
    </source>
</evidence>
<dbReference type="PRINTS" id="PR00420">
    <property type="entry name" value="RNGMNOXGNASE"/>
</dbReference>
<accession>A0AAN9URZ2</accession>
<proteinExistence type="inferred from homology"/>
<comment type="caution">
    <text evidence="5">The sequence shown here is derived from an EMBL/GenBank/DDBJ whole genome shotgun (WGS) entry which is preliminary data.</text>
</comment>
<organism evidence="5 6">
    <name type="scientific">Diatrype stigma</name>
    <dbReference type="NCBI Taxonomy" id="117547"/>
    <lineage>
        <taxon>Eukaryota</taxon>
        <taxon>Fungi</taxon>
        <taxon>Dikarya</taxon>
        <taxon>Ascomycota</taxon>
        <taxon>Pezizomycotina</taxon>
        <taxon>Sordariomycetes</taxon>
        <taxon>Xylariomycetidae</taxon>
        <taxon>Xylariales</taxon>
        <taxon>Diatrypaceae</taxon>
        <taxon>Diatrype</taxon>
    </lineage>
</organism>